<dbReference type="Gene3D" id="2.60.120.620">
    <property type="entry name" value="q2cbj1_9rhob like domain"/>
    <property type="match status" value="1"/>
</dbReference>
<reference evidence="4" key="1">
    <citation type="submission" date="2021-01" db="EMBL/GenBank/DDBJ databases">
        <authorList>
            <person name="Corre E."/>
            <person name="Pelletier E."/>
            <person name="Niang G."/>
            <person name="Scheremetjew M."/>
            <person name="Finn R."/>
            <person name="Kale V."/>
            <person name="Holt S."/>
            <person name="Cochrane G."/>
            <person name="Meng A."/>
            <person name="Brown T."/>
            <person name="Cohen L."/>
        </authorList>
    </citation>
    <scope>NUCLEOTIDE SEQUENCE</scope>
    <source>
        <strain evidence="4">CCMP645</strain>
    </source>
</reference>
<proteinExistence type="inferred from homology"/>
<evidence type="ECO:0000313" key="4">
    <source>
        <dbReference type="EMBL" id="CAE0782854.1"/>
    </source>
</evidence>
<evidence type="ECO:0000259" key="3">
    <source>
        <dbReference type="PROSITE" id="PS51471"/>
    </source>
</evidence>
<name>A0A7S4C089_CHRCT</name>
<evidence type="ECO:0000256" key="1">
    <source>
        <dbReference type="RuleBase" id="RU003682"/>
    </source>
</evidence>
<dbReference type="InterPro" id="IPR005123">
    <property type="entry name" value="Oxoglu/Fe-dep_dioxygenase_dom"/>
</dbReference>
<keyword evidence="2" id="KW-0472">Membrane</keyword>
<protein>
    <recommendedName>
        <fullName evidence="3">Fe2OG dioxygenase domain-containing protein</fullName>
    </recommendedName>
</protein>
<keyword evidence="2" id="KW-0812">Transmembrane</keyword>
<comment type="similarity">
    <text evidence="1">Belongs to the iron/ascorbate-dependent oxidoreductase family.</text>
</comment>
<dbReference type="InterPro" id="IPR044862">
    <property type="entry name" value="Pro_4_hyd_alph_FE2OG_OXY"/>
</dbReference>
<dbReference type="EMBL" id="HBIZ01055789">
    <property type="protein sequence ID" value="CAE0782854.1"/>
    <property type="molecule type" value="Transcribed_RNA"/>
</dbReference>
<organism evidence="4">
    <name type="scientific">Chrysotila carterae</name>
    <name type="common">Marine alga</name>
    <name type="synonym">Syracosphaera carterae</name>
    <dbReference type="NCBI Taxonomy" id="13221"/>
    <lineage>
        <taxon>Eukaryota</taxon>
        <taxon>Haptista</taxon>
        <taxon>Haptophyta</taxon>
        <taxon>Prymnesiophyceae</taxon>
        <taxon>Isochrysidales</taxon>
        <taxon>Isochrysidaceae</taxon>
        <taxon>Chrysotila</taxon>
    </lineage>
</organism>
<dbReference type="Pfam" id="PF13640">
    <property type="entry name" value="2OG-FeII_Oxy_3"/>
    <property type="match status" value="1"/>
</dbReference>
<sequence length="311" mass="34561">MRDDTKQLFLCGVASTAAITLIIHLVARRRRRELFLKEVCGRGPSLLDAETVKNLERHRWLSLRHELLQGAVDSDRLQRIFADIVKAFDPQQVDYSNAAYGKNHWQLSCFMEYSSGVAAGSIDLSRGAPLMAVCCDVLRECDDIFLRWYEQSHPCPKTATRSLTRLQSFVTRYTPKPEETHLPRHIDGANVDGSLVLGLPTHEAFEGGGLTVWDGDGESEVFRYPVGVGDVCLLDSRVWHQSNPVLSGERWVIVIFYQVCTSKGGSNRGGADAAATAVGRQKEVRQLLAKRVKDAARRKAVVEGKAQIKAA</sequence>
<keyword evidence="1" id="KW-0560">Oxidoreductase</keyword>
<accession>A0A7S4C089</accession>
<evidence type="ECO:0000256" key="2">
    <source>
        <dbReference type="SAM" id="Phobius"/>
    </source>
</evidence>
<gene>
    <name evidence="4" type="ORF">PCAR00345_LOCUS35557</name>
</gene>
<feature type="domain" description="Fe2OG dioxygenase" evidence="3">
    <location>
        <begin position="162"/>
        <end position="259"/>
    </location>
</feature>
<dbReference type="GO" id="GO:0046872">
    <property type="term" value="F:metal ion binding"/>
    <property type="evidence" value="ECO:0007669"/>
    <property type="project" value="UniProtKB-KW"/>
</dbReference>
<dbReference type="SUPFAM" id="SSF51197">
    <property type="entry name" value="Clavaminate synthase-like"/>
    <property type="match status" value="1"/>
</dbReference>
<keyword evidence="2" id="KW-1133">Transmembrane helix</keyword>
<dbReference type="GO" id="GO:0016491">
    <property type="term" value="F:oxidoreductase activity"/>
    <property type="evidence" value="ECO:0007669"/>
    <property type="project" value="UniProtKB-KW"/>
</dbReference>
<keyword evidence="1" id="KW-0408">Iron</keyword>
<dbReference type="AlphaFoldDB" id="A0A7S4C089"/>
<dbReference type="PROSITE" id="PS51471">
    <property type="entry name" value="FE2OG_OXY"/>
    <property type="match status" value="1"/>
</dbReference>
<keyword evidence="1" id="KW-0479">Metal-binding</keyword>
<feature type="transmembrane region" description="Helical" evidence="2">
    <location>
        <begin position="6"/>
        <end position="27"/>
    </location>
</feature>